<name>A0ABY5Y3D6_9BACT</name>
<reference evidence="7" key="1">
    <citation type="submission" date="2020-12" db="EMBL/GenBank/DDBJ databases">
        <title>Taurinivorans muris gen. nov., sp. nov., fundamental and realized metabolic niche of a ubiquitous sulfidogenic bacterium in the murine intestine.</title>
        <authorList>
            <person name="Ye H."/>
            <person name="Hanson B.T."/>
            <person name="Loy A."/>
        </authorList>
    </citation>
    <scope>NUCLEOTIDE SEQUENCE</scope>
    <source>
        <strain evidence="7">LT0009</strain>
    </source>
</reference>
<organism evidence="7 8">
    <name type="scientific">Taurinivorans muris</name>
    <dbReference type="NCBI Taxonomy" id="2787751"/>
    <lineage>
        <taxon>Bacteria</taxon>
        <taxon>Pseudomonadati</taxon>
        <taxon>Thermodesulfobacteriota</taxon>
        <taxon>Desulfovibrionia</taxon>
        <taxon>Desulfovibrionales</taxon>
        <taxon>Desulfovibrionaceae</taxon>
        <taxon>Taurinivorans</taxon>
    </lineage>
</organism>
<dbReference type="CDD" id="cd01335">
    <property type="entry name" value="Radical_SAM"/>
    <property type="match status" value="1"/>
</dbReference>
<evidence type="ECO:0000256" key="1">
    <source>
        <dbReference type="ARBA" id="ARBA00001966"/>
    </source>
</evidence>
<gene>
    <name evidence="7" type="ORF">JBF11_01480</name>
</gene>
<comment type="cofactor">
    <cofactor evidence="1">
        <name>[4Fe-4S] cluster</name>
        <dbReference type="ChEBI" id="CHEBI:49883"/>
    </cofactor>
</comment>
<keyword evidence="5" id="KW-0411">Iron-sulfur</keyword>
<dbReference type="InterPro" id="IPR007197">
    <property type="entry name" value="rSAM"/>
</dbReference>
<evidence type="ECO:0000313" key="7">
    <source>
        <dbReference type="EMBL" id="UWX06021.1"/>
    </source>
</evidence>
<dbReference type="SUPFAM" id="SSF102114">
    <property type="entry name" value="Radical SAM enzymes"/>
    <property type="match status" value="1"/>
</dbReference>
<dbReference type="RefSeq" id="WP_334315618.1">
    <property type="nucleotide sequence ID" value="NZ_CP065938.1"/>
</dbReference>
<keyword evidence="8" id="KW-1185">Reference proteome</keyword>
<dbReference type="SFLD" id="SFLDG01067">
    <property type="entry name" value="SPASM/twitch_domain_containing"/>
    <property type="match status" value="1"/>
</dbReference>
<evidence type="ECO:0000259" key="6">
    <source>
        <dbReference type="Pfam" id="PF04055"/>
    </source>
</evidence>
<dbReference type="PANTHER" id="PTHR11228:SF7">
    <property type="entry name" value="PQQA PEPTIDE CYCLASE"/>
    <property type="match status" value="1"/>
</dbReference>
<dbReference type="InterPro" id="IPR058240">
    <property type="entry name" value="rSAM_sf"/>
</dbReference>
<feature type="domain" description="Radical SAM core" evidence="6">
    <location>
        <begin position="27"/>
        <end position="202"/>
    </location>
</feature>
<sequence length="332" mass="38402">MNTIIKAGSDQNWKKNNMVIACNFNMNCNFKCSYCFNQNTRKNFNEQLSPKALHNLFSNLPLLKKDFYSFAIAGGEPSLYEYFPDMLKYINEFFSPENYTVFMATNGSLLHRLEDYLKEYPELNVHLAISMHLEQMDAETYLKKFSQFKFPNMCRIKLMLKPGTLAQANDIIEKAKSFGYADFIIQPIIINSNVHPDYTDEEKLFFAHNPYPSNTALFNEYLNNGQTVKKDFTKEEFVLNPELVNYSGLQCLAGHSSMRVFADGSIAPCHFHKRAPDFNLNMHSLLEYIYIYQPITCTSTYCGCHGFTAIPKWNPEYAEGPSYLKKEQISSR</sequence>
<proteinExistence type="predicted"/>
<dbReference type="EMBL" id="CP065938">
    <property type="protein sequence ID" value="UWX06021.1"/>
    <property type="molecule type" value="Genomic_DNA"/>
</dbReference>
<evidence type="ECO:0000313" key="8">
    <source>
        <dbReference type="Proteomes" id="UP001058120"/>
    </source>
</evidence>
<dbReference type="Pfam" id="PF04055">
    <property type="entry name" value="Radical_SAM"/>
    <property type="match status" value="1"/>
</dbReference>
<protein>
    <submittedName>
        <fullName evidence="7">Radical SAM protein</fullName>
    </submittedName>
</protein>
<dbReference type="SFLD" id="SFLDS00029">
    <property type="entry name" value="Radical_SAM"/>
    <property type="match status" value="1"/>
</dbReference>
<keyword evidence="2" id="KW-0949">S-adenosyl-L-methionine</keyword>
<keyword evidence="4" id="KW-0408">Iron</keyword>
<keyword evidence="3" id="KW-0479">Metal-binding</keyword>
<evidence type="ECO:0000256" key="3">
    <source>
        <dbReference type="ARBA" id="ARBA00022723"/>
    </source>
</evidence>
<dbReference type="InterPro" id="IPR013785">
    <property type="entry name" value="Aldolase_TIM"/>
</dbReference>
<dbReference type="Proteomes" id="UP001058120">
    <property type="component" value="Chromosome"/>
</dbReference>
<evidence type="ECO:0000256" key="2">
    <source>
        <dbReference type="ARBA" id="ARBA00022691"/>
    </source>
</evidence>
<dbReference type="PANTHER" id="PTHR11228">
    <property type="entry name" value="RADICAL SAM DOMAIN PROTEIN"/>
    <property type="match status" value="1"/>
</dbReference>
<dbReference type="Gene3D" id="3.20.20.70">
    <property type="entry name" value="Aldolase class I"/>
    <property type="match status" value="1"/>
</dbReference>
<evidence type="ECO:0000256" key="5">
    <source>
        <dbReference type="ARBA" id="ARBA00023014"/>
    </source>
</evidence>
<dbReference type="InterPro" id="IPR050377">
    <property type="entry name" value="Radical_SAM_PqqE_MftC-like"/>
</dbReference>
<accession>A0ABY5Y3D6</accession>
<evidence type="ECO:0000256" key="4">
    <source>
        <dbReference type="ARBA" id="ARBA00023004"/>
    </source>
</evidence>